<dbReference type="Gene3D" id="3.40.190.10">
    <property type="entry name" value="Periplasmic binding protein-like II"/>
    <property type="match status" value="2"/>
</dbReference>
<dbReference type="PANTHER" id="PTHR43649">
    <property type="entry name" value="ARABINOSE-BINDING PROTEIN-RELATED"/>
    <property type="match status" value="1"/>
</dbReference>
<dbReference type="Pfam" id="PF01547">
    <property type="entry name" value="SBP_bac_1"/>
    <property type="match status" value="1"/>
</dbReference>
<gene>
    <name evidence="2" type="ORF">Aple_038900</name>
</gene>
<dbReference type="OrthoDB" id="8317736at2"/>
<name>A0A5M3XID4_9ACTN</name>
<dbReference type="RefSeq" id="WP_155346007.1">
    <property type="nucleotide sequence ID" value="NZ_BAAAHM010000008.1"/>
</dbReference>
<keyword evidence="3" id="KW-1185">Reference proteome</keyword>
<keyword evidence="1" id="KW-0732">Signal</keyword>
<dbReference type="AlphaFoldDB" id="A0A5M3XID4"/>
<accession>A0A5M3XID4</accession>
<feature type="chain" id="PRO_5038699656" evidence="1">
    <location>
        <begin position="33"/>
        <end position="437"/>
    </location>
</feature>
<evidence type="ECO:0000313" key="3">
    <source>
        <dbReference type="Proteomes" id="UP000377595"/>
    </source>
</evidence>
<protein>
    <submittedName>
        <fullName evidence="2">Sugar ABC transporter substrate-binding protein</fullName>
    </submittedName>
</protein>
<dbReference type="PROSITE" id="PS51257">
    <property type="entry name" value="PROKAR_LIPOPROTEIN"/>
    <property type="match status" value="1"/>
</dbReference>
<dbReference type="SUPFAM" id="SSF53850">
    <property type="entry name" value="Periplasmic binding protein-like II"/>
    <property type="match status" value="1"/>
</dbReference>
<dbReference type="InterPro" id="IPR006059">
    <property type="entry name" value="SBP"/>
</dbReference>
<comment type="caution">
    <text evidence="2">The sequence shown here is derived from an EMBL/GenBank/DDBJ whole genome shotgun (WGS) entry which is preliminary data.</text>
</comment>
<evidence type="ECO:0000256" key="1">
    <source>
        <dbReference type="SAM" id="SignalP"/>
    </source>
</evidence>
<sequence length="437" mass="46275">MAIQRSTPWTTPRNRHIARLALAMSAAMFIGACGGGSGASADKVRLTMWTWSNEATTAFKKAGIIDAFEKANPGIDLEVVAQLDKNYETLLTTGLAGSQSPDIVALRSYGVLSSFADSGDIVPLDDVVKDWSGFSKPALAGAKGKTSGKYFAVPQGIQTAQVYYNKKIFADLGLGVPASWDEFLKAAQKIKESGVAPVVIPGAVAAQISLAAEILGNARRGAGDFEQAFLEGGKNLTDPDNVAAIGLLEQIQPYLVDNVTSVTLDEAVTLFATGRAAMFPSGAWQVTTFANLGAEIDYGTFDVPVNPDWPSKAVTVSYADGGWALAKRSAHPAEAGVLLNWLAGAEFANLYANAMGTIPARDGVTLKNPRLAEMYQRYQSAPSTYLGAAYLRYGSPSGTDLLGEQVQKMWLGETDPAGAAKSVQTGIEAWFRPADFQ</sequence>
<evidence type="ECO:0000313" key="2">
    <source>
        <dbReference type="EMBL" id="GES20994.1"/>
    </source>
</evidence>
<proteinExistence type="predicted"/>
<dbReference type="EMBL" id="BLAF01000020">
    <property type="protein sequence ID" value="GES20994.1"/>
    <property type="molecule type" value="Genomic_DNA"/>
</dbReference>
<feature type="signal peptide" evidence="1">
    <location>
        <begin position="1"/>
        <end position="32"/>
    </location>
</feature>
<organism evidence="2 3">
    <name type="scientific">Acrocarpospora pleiomorpha</name>
    <dbReference type="NCBI Taxonomy" id="90975"/>
    <lineage>
        <taxon>Bacteria</taxon>
        <taxon>Bacillati</taxon>
        <taxon>Actinomycetota</taxon>
        <taxon>Actinomycetes</taxon>
        <taxon>Streptosporangiales</taxon>
        <taxon>Streptosporangiaceae</taxon>
        <taxon>Acrocarpospora</taxon>
    </lineage>
</organism>
<dbReference type="PANTHER" id="PTHR43649:SF14">
    <property type="entry name" value="BLR3389 PROTEIN"/>
    <property type="match status" value="1"/>
</dbReference>
<dbReference type="Proteomes" id="UP000377595">
    <property type="component" value="Unassembled WGS sequence"/>
</dbReference>
<reference evidence="2 3" key="1">
    <citation type="submission" date="2019-10" db="EMBL/GenBank/DDBJ databases">
        <title>Whole genome shotgun sequence of Acrocarpospora pleiomorpha NBRC 16267.</title>
        <authorList>
            <person name="Ichikawa N."/>
            <person name="Kimura A."/>
            <person name="Kitahashi Y."/>
            <person name="Komaki H."/>
            <person name="Oguchi A."/>
        </authorList>
    </citation>
    <scope>NUCLEOTIDE SEQUENCE [LARGE SCALE GENOMIC DNA]</scope>
    <source>
        <strain evidence="2 3">NBRC 16267</strain>
    </source>
</reference>
<dbReference type="InterPro" id="IPR050490">
    <property type="entry name" value="Bact_solute-bd_prot1"/>
</dbReference>